<proteinExistence type="predicted"/>
<evidence type="ECO:0000313" key="1">
    <source>
        <dbReference type="EMBL" id="KAF6152661.1"/>
    </source>
</evidence>
<protein>
    <submittedName>
        <fullName evidence="1">Uncharacterized protein</fullName>
    </submittedName>
</protein>
<evidence type="ECO:0000313" key="2">
    <source>
        <dbReference type="Proteomes" id="UP000541444"/>
    </source>
</evidence>
<comment type="caution">
    <text evidence="1">The sequence shown here is derived from an EMBL/GenBank/DDBJ whole genome shotgun (WGS) entry which is preliminary data.</text>
</comment>
<accession>A0A7J7MCQ8</accession>
<dbReference type="PANTHER" id="PTHR47481">
    <property type="match status" value="1"/>
</dbReference>
<reference evidence="1 2" key="1">
    <citation type="journal article" date="2020" name="IScience">
        <title>Genome Sequencing of the Endangered Kingdonia uniflora (Circaeasteraceae, Ranunculales) Reveals Potential Mechanisms of Evolutionary Specialization.</title>
        <authorList>
            <person name="Sun Y."/>
            <person name="Deng T."/>
            <person name="Zhang A."/>
            <person name="Moore M.J."/>
            <person name="Landis J.B."/>
            <person name="Lin N."/>
            <person name="Zhang H."/>
            <person name="Zhang X."/>
            <person name="Huang J."/>
            <person name="Zhang X."/>
            <person name="Sun H."/>
            <person name="Wang H."/>
        </authorList>
    </citation>
    <scope>NUCLEOTIDE SEQUENCE [LARGE SCALE GENOMIC DNA]</scope>
    <source>
        <strain evidence="1">TB1705</strain>
        <tissue evidence="1">Leaf</tissue>
    </source>
</reference>
<organism evidence="1 2">
    <name type="scientific">Kingdonia uniflora</name>
    <dbReference type="NCBI Taxonomy" id="39325"/>
    <lineage>
        <taxon>Eukaryota</taxon>
        <taxon>Viridiplantae</taxon>
        <taxon>Streptophyta</taxon>
        <taxon>Embryophyta</taxon>
        <taxon>Tracheophyta</taxon>
        <taxon>Spermatophyta</taxon>
        <taxon>Magnoliopsida</taxon>
        <taxon>Ranunculales</taxon>
        <taxon>Circaeasteraceae</taxon>
        <taxon>Kingdonia</taxon>
    </lineage>
</organism>
<keyword evidence="2" id="KW-1185">Reference proteome</keyword>
<sequence>MYGMETMSFEEVISTLLSEERRLKGSESLGENSVMVVSGKRSFNRSDCKARKGNGASLARGFESDTNKLEMATSNDGDEAFLVVRADGSRHNRGWVFDSGATMHVCTYMAWFSKLVLGVHVNRIKLPCSDLTPPRFPNNWYQSEVWGKLSSMMGISNCSNTIKLDVGKFDGKINFGLRKMQVQDILTYGGLCKVLKESAIPKTLIEGIVAQRADDDEEEDWDDLDSRVVNGIRLCLAKNDLENLAGEKSAKGPWEKLKSLYQTKCLSNRLYLKEQLHALKMNEGTSVGDLLGSLNGIISELESIGVKVKDEDKALQLIWSLSSSFKHLQPTLMYGKETLSFEEVTSMLLFEEIRLKGCECLRENFTMVVSGKIRFNRFRKGTC</sequence>
<dbReference type="Proteomes" id="UP000541444">
    <property type="component" value="Unassembled WGS sequence"/>
</dbReference>
<dbReference type="EMBL" id="JACGCM010001619">
    <property type="protein sequence ID" value="KAF6152661.1"/>
    <property type="molecule type" value="Genomic_DNA"/>
</dbReference>
<gene>
    <name evidence="1" type="ORF">GIB67_008098</name>
</gene>
<dbReference type="Pfam" id="PF14223">
    <property type="entry name" value="Retrotran_gag_2"/>
    <property type="match status" value="1"/>
</dbReference>
<name>A0A7J7MCQ8_9MAGN</name>
<dbReference type="AlphaFoldDB" id="A0A7J7MCQ8"/>
<dbReference type="OrthoDB" id="122594at2759"/>
<dbReference type="PANTHER" id="PTHR47481:SF22">
    <property type="entry name" value="RETROTRANSPOSON GAG DOMAIN-CONTAINING PROTEIN"/>
    <property type="match status" value="1"/>
</dbReference>